<dbReference type="PANTHER" id="PTHR34094">
    <property type="match status" value="1"/>
</dbReference>
<dbReference type="Proteomes" id="UP000181790">
    <property type="component" value="Unassembled WGS sequence"/>
</dbReference>
<dbReference type="RefSeq" id="WP_071506159.1">
    <property type="nucleotide sequence ID" value="NZ_MORL01000026.1"/>
</dbReference>
<proteinExistence type="predicted"/>
<keyword evidence="4" id="KW-1185">Reference proteome</keyword>
<keyword evidence="2" id="KW-0732">Signal</keyword>
<gene>
    <name evidence="3" type="ORF">BLX24_26015</name>
</gene>
<protein>
    <recommendedName>
        <fullName evidence="5">Adhesin domain-containing protein</fullName>
    </recommendedName>
</protein>
<evidence type="ECO:0000256" key="1">
    <source>
        <dbReference type="SAM" id="MobiDB-lite"/>
    </source>
</evidence>
<feature type="chain" id="PRO_5010178634" description="Adhesin domain-containing protein" evidence="2">
    <location>
        <begin position="23"/>
        <end position="353"/>
    </location>
</feature>
<evidence type="ECO:0000313" key="4">
    <source>
        <dbReference type="Proteomes" id="UP000181790"/>
    </source>
</evidence>
<evidence type="ECO:0000313" key="3">
    <source>
        <dbReference type="EMBL" id="OIN56255.1"/>
    </source>
</evidence>
<dbReference type="AlphaFoldDB" id="A0A1S2VD86"/>
<accession>A0A1S2VD86</accession>
<feature type="signal peptide" evidence="2">
    <location>
        <begin position="1"/>
        <end position="22"/>
    </location>
</feature>
<sequence length="353" mass="37008">MRPILSILTLFAFITLSSFNSSDDNLPPYQVKSFKGNLTNLRVETSGGSISVEGGQSSETKVEMYVRPNNWFGKDELSKEEIAERLKDYDITLDAQGGTVIATAKRKNQDGSWSWKNGVSISFKVYTPRNMNTDLRTSGGSIRLANLTGQQNFATSGGSLNINSIEGNINGRTSGGSITMANCRSGRNGERIDMKTSGGSITASESTGDLHLTTSGGSLRLTNLKGQIDAHTSGGSVQANDIDGSLKAGTSGGSVRLTGIAGSVDASTSGGSIEAEITRLGEYVRLSGSAGSVRVRMPLNKGLDLDLRGNRVTTASLSNFDGSIEKTRVVGRLNGGGIPVKISSGSGSVHLND</sequence>
<dbReference type="PANTHER" id="PTHR34094:SF1">
    <property type="entry name" value="PROTEIN FAM185A"/>
    <property type="match status" value="1"/>
</dbReference>
<name>A0A1S2VD86_9BACT</name>
<evidence type="ECO:0008006" key="5">
    <source>
        <dbReference type="Google" id="ProtNLM"/>
    </source>
</evidence>
<feature type="region of interest" description="Disordered" evidence="1">
    <location>
        <begin position="188"/>
        <end position="207"/>
    </location>
</feature>
<evidence type="ECO:0000256" key="2">
    <source>
        <dbReference type="SAM" id="SignalP"/>
    </source>
</evidence>
<dbReference type="EMBL" id="MORL01000026">
    <property type="protein sequence ID" value="OIN56255.1"/>
    <property type="molecule type" value="Genomic_DNA"/>
</dbReference>
<dbReference type="OrthoDB" id="1523429at2"/>
<reference evidence="3 4" key="1">
    <citation type="submission" date="2016-10" db="EMBL/GenBank/DDBJ databases">
        <title>Arsenicibacter rosenii gen. nov., sp. nov., an efficient arsenic-methylating bacterium isolated from an arsenic-contaminated paddy soil.</title>
        <authorList>
            <person name="Huang K."/>
        </authorList>
    </citation>
    <scope>NUCLEOTIDE SEQUENCE [LARGE SCALE GENOMIC DNA]</scope>
    <source>
        <strain evidence="3 4">SM-1</strain>
    </source>
</reference>
<feature type="compositionally biased region" description="Polar residues" evidence="1">
    <location>
        <begin position="197"/>
        <end position="207"/>
    </location>
</feature>
<organism evidence="3 4">
    <name type="scientific">Arsenicibacter rosenii</name>
    <dbReference type="NCBI Taxonomy" id="1750698"/>
    <lineage>
        <taxon>Bacteria</taxon>
        <taxon>Pseudomonadati</taxon>
        <taxon>Bacteroidota</taxon>
        <taxon>Cytophagia</taxon>
        <taxon>Cytophagales</taxon>
        <taxon>Spirosomataceae</taxon>
        <taxon>Arsenicibacter</taxon>
    </lineage>
</organism>
<comment type="caution">
    <text evidence="3">The sequence shown here is derived from an EMBL/GenBank/DDBJ whole genome shotgun (WGS) entry which is preliminary data.</text>
</comment>